<sequence length="75" mass="8884">MVTNGIRNIVFTDGISVKVFYEIRVFYFQQDYNPKHTAIIVKEWLLYNTSQRSYQPYHTVSIPEVMSTFSEILCI</sequence>
<reference evidence="1 2" key="1">
    <citation type="journal article" date="2024" name="Ann. Entomol. Soc. Am.">
        <title>Genomic analyses of the southern and eastern yellowjacket wasps (Hymenoptera: Vespidae) reveal evolutionary signatures of social life.</title>
        <authorList>
            <person name="Catto M.A."/>
            <person name="Caine P.B."/>
            <person name="Orr S.E."/>
            <person name="Hunt B.G."/>
            <person name="Goodisman M.A.D."/>
        </authorList>
    </citation>
    <scope>NUCLEOTIDE SEQUENCE [LARGE SCALE GENOMIC DNA]</scope>
    <source>
        <strain evidence="1">232</strain>
        <tissue evidence="1">Head and thorax</tissue>
    </source>
</reference>
<accession>A0ABD2CW64</accession>
<evidence type="ECO:0000313" key="2">
    <source>
        <dbReference type="Proteomes" id="UP001607303"/>
    </source>
</evidence>
<dbReference type="AlphaFoldDB" id="A0ABD2CW64"/>
<name>A0ABD2CW64_VESMC</name>
<gene>
    <name evidence="1" type="ORF">V1477_002191</name>
</gene>
<comment type="caution">
    <text evidence="1">The sequence shown here is derived from an EMBL/GenBank/DDBJ whole genome shotgun (WGS) entry which is preliminary data.</text>
</comment>
<dbReference type="EMBL" id="JAYRBN010000027">
    <property type="protein sequence ID" value="KAL2749251.1"/>
    <property type="molecule type" value="Genomic_DNA"/>
</dbReference>
<organism evidence="1 2">
    <name type="scientific">Vespula maculifrons</name>
    <name type="common">Eastern yellow jacket</name>
    <name type="synonym">Wasp</name>
    <dbReference type="NCBI Taxonomy" id="7453"/>
    <lineage>
        <taxon>Eukaryota</taxon>
        <taxon>Metazoa</taxon>
        <taxon>Ecdysozoa</taxon>
        <taxon>Arthropoda</taxon>
        <taxon>Hexapoda</taxon>
        <taxon>Insecta</taxon>
        <taxon>Pterygota</taxon>
        <taxon>Neoptera</taxon>
        <taxon>Endopterygota</taxon>
        <taxon>Hymenoptera</taxon>
        <taxon>Apocrita</taxon>
        <taxon>Aculeata</taxon>
        <taxon>Vespoidea</taxon>
        <taxon>Vespidae</taxon>
        <taxon>Vespinae</taxon>
        <taxon>Vespula</taxon>
    </lineage>
</organism>
<protein>
    <submittedName>
        <fullName evidence="1">Mediator of RNA polymerase II transcription subunit 17</fullName>
    </submittedName>
</protein>
<keyword evidence="2" id="KW-1185">Reference proteome</keyword>
<proteinExistence type="predicted"/>
<dbReference type="Proteomes" id="UP001607303">
    <property type="component" value="Unassembled WGS sequence"/>
</dbReference>
<evidence type="ECO:0000313" key="1">
    <source>
        <dbReference type="EMBL" id="KAL2749251.1"/>
    </source>
</evidence>